<dbReference type="InterPro" id="IPR009057">
    <property type="entry name" value="Homeodomain-like_sf"/>
</dbReference>
<dbReference type="RefSeq" id="WP_381837311.1">
    <property type="nucleotide sequence ID" value="NZ_JBHTCF010000018.1"/>
</dbReference>
<dbReference type="Gene3D" id="1.10.357.10">
    <property type="entry name" value="Tetracycline Repressor, domain 2"/>
    <property type="match status" value="1"/>
</dbReference>
<evidence type="ECO:0000256" key="2">
    <source>
        <dbReference type="PROSITE-ProRule" id="PRU00335"/>
    </source>
</evidence>
<gene>
    <name evidence="4" type="ORF">ACFQVC_32345</name>
</gene>
<dbReference type="InterPro" id="IPR023772">
    <property type="entry name" value="DNA-bd_HTH_TetR-type_CS"/>
</dbReference>
<feature type="domain" description="HTH tetR-type" evidence="3">
    <location>
        <begin position="17"/>
        <end position="77"/>
    </location>
</feature>
<evidence type="ECO:0000256" key="1">
    <source>
        <dbReference type="ARBA" id="ARBA00023125"/>
    </source>
</evidence>
<name>A0ABW2JSE5_9ACTN</name>
<dbReference type="Pfam" id="PF00440">
    <property type="entry name" value="TetR_N"/>
    <property type="match status" value="1"/>
</dbReference>
<keyword evidence="1 2" id="KW-0238">DNA-binding</keyword>
<evidence type="ECO:0000313" key="5">
    <source>
        <dbReference type="Proteomes" id="UP001596523"/>
    </source>
</evidence>
<reference evidence="5" key="1">
    <citation type="journal article" date="2019" name="Int. J. Syst. Evol. Microbiol.">
        <title>The Global Catalogue of Microorganisms (GCM) 10K type strain sequencing project: providing services to taxonomists for standard genome sequencing and annotation.</title>
        <authorList>
            <consortium name="The Broad Institute Genomics Platform"/>
            <consortium name="The Broad Institute Genome Sequencing Center for Infectious Disease"/>
            <person name="Wu L."/>
            <person name="Ma J."/>
        </authorList>
    </citation>
    <scope>NUCLEOTIDE SEQUENCE [LARGE SCALE GENOMIC DNA]</scope>
    <source>
        <strain evidence="5">SYNS20</strain>
    </source>
</reference>
<protein>
    <submittedName>
        <fullName evidence="4">TetR/AcrR family transcriptional regulator</fullName>
    </submittedName>
</protein>
<keyword evidence="5" id="KW-1185">Reference proteome</keyword>
<sequence length="216" mass="23043">MLTSKNVTRGRPRGGTADKRQAILAGALTVFARDGYTRASIDGIAGEAAVSTRTIYNHFKDKAELFHSVIQTSTARIAEAHLDLIDRHLGKITDLEADLVAFGLAWTVAGTDSEHSALVRQINAEAGHLPAEAVTAWQEAGPLRVRRALGDRLAELGQLRVADPEQAALHYSLLISGANPSMPGAPRTDEEREAAVAAGVHAFLYGYSARDEALAP</sequence>
<comment type="caution">
    <text evidence="4">The sequence shown here is derived from an EMBL/GenBank/DDBJ whole genome shotgun (WGS) entry which is preliminary data.</text>
</comment>
<dbReference type="PANTHER" id="PTHR30055">
    <property type="entry name" value="HTH-TYPE TRANSCRIPTIONAL REGULATOR RUTR"/>
    <property type="match status" value="1"/>
</dbReference>
<dbReference type="InterPro" id="IPR050109">
    <property type="entry name" value="HTH-type_TetR-like_transc_reg"/>
</dbReference>
<dbReference type="PANTHER" id="PTHR30055:SF146">
    <property type="entry name" value="HTH-TYPE TRANSCRIPTIONAL DUAL REGULATOR CECR"/>
    <property type="match status" value="1"/>
</dbReference>
<evidence type="ECO:0000259" key="3">
    <source>
        <dbReference type="PROSITE" id="PS50977"/>
    </source>
</evidence>
<proteinExistence type="predicted"/>
<evidence type="ECO:0000313" key="4">
    <source>
        <dbReference type="EMBL" id="MFC7308893.1"/>
    </source>
</evidence>
<dbReference type="PROSITE" id="PS50977">
    <property type="entry name" value="HTH_TETR_2"/>
    <property type="match status" value="1"/>
</dbReference>
<dbReference type="EMBL" id="JBHTCF010000018">
    <property type="protein sequence ID" value="MFC7308893.1"/>
    <property type="molecule type" value="Genomic_DNA"/>
</dbReference>
<dbReference type="PROSITE" id="PS01081">
    <property type="entry name" value="HTH_TETR_1"/>
    <property type="match status" value="1"/>
</dbReference>
<dbReference type="InterPro" id="IPR039536">
    <property type="entry name" value="TetR_C_Proteobacteria"/>
</dbReference>
<dbReference type="SUPFAM" id="SSF46689">
    <property type="entry name" value="Homeodomain-like"/>
    <property type="match status" value="1"/>
</dbReference>
<dbReference type="Pfam" id="PF14246">
    <property type="entry name" value="TetR_C_7"/>
    <property type="match status" value="1"/>
</dbReference>
<dbReference type="InterPro" id="IPR001647">
    <property type="entry name" value="HTH_TetR"/>
</dbReference>
<dbReference type="PRINTS" id="PR00455">
    <property type="entry name" value="HTHTETR"/>
</dbReference>
<feature type="DNA-binding region" description="H-T-H motif" evidence="2">
    <location>
        <begin position="40"/>
        <end position="59"/>
    </location>
</feature>
<organism evidence="4 5">
    <name type="scientific">Streptomyces monticola</name>
    <dbReference type="NCBI Taxonomy" id="2666263"/>
    <lineage>
        <taxon>Bacteria</taxon>
        <taxon>Bacillati</taxon>
        <taxon>Actinomycetota</taxon>
        <taxon>Actinomycetes</taxon>
        <taxon>Kitasatosporales</taxon>
        <taxon>Streptomycetaceae</taxon>
        <taxon>Streptomyces</taxon>
    </lineage>
</organism>
<accession>A0ABW2JSE5</accession>
<dbReference type="Proteomes" id="UP001596523">
    <property type="component" value="Unassembled WGS sequence"/>
</dbReference>